<evidence type="ECO:0000259" key="7">
    <source>
        <dbReference type="Pfam" id="PF02687"/>
    </source>
</evidence>
<evidence type="ECO:0000256" key="4">
    <source>
        <dbReference type="ARBA" id="ARBA00022989"/>
    </source>
</evidence>
<feature type="transmembrane region" description="Helical" evidence="6">
    <location>
        <begin position="21"/>
        <end position="41"/>
    </location>
</feature>
<keyword evidence="10" id="KW-1185">Reference proteome</keyword>
<dbReference type="PANTHER" id="PTHR30572:SF18">
    <property type="entry name" value="ABC-TYPE MACROLIDE FAMILY EXPORT SYSTEM PERMEASE COMPONENT 2"/>
    <property type="match status" value="1"/>
</dbReference>
<feature type="transmembrane region" description="Helical" evidence="6">
    <location>
        <begin position="423"/>
        <end position="447"/>
    </location>
</feature>
<evidence type="ECO:0000256" key="6">
    <source>
        <dbReference type="SAM" id="Phobius"/>
    </source>
</evidence>
<feature type="domain" description="MacB-like periplasmic core" evidence="8">
    <location>
        <begin position="20"/>
        <end position="241"/>
    </location>
</feature>
<feature type="transmembrane region" description="Helical" evidence="6">
    <location>
        <begin position="759"/>
        <end position="779"/>
    </location>
</feature>
<dbReference type="GO" id="GO:0022857">
    <property type="term" value="F:transmembrane transporter activity"/>
    <property type="evidence" value="ECO:0007669"/>
    <property type="project" value="TreeGrafter"/>
</dbReference>
<evidence type="ECO:0000256" key="3">
    <source>
        <dbReference type="ARBA" id="ARBA00022692"/>
    </source>
</evidence>
<accession>A0A2K8YWV2</accession>
<dbReference type="KEGG" id="spir:CWM47_09960"/>
<protein>
    <recommendedName>
        <fullName evidence="11">ABC transporter permease</fullName>
    </recommendedName>
</protein>
<evidence type="ECO:0000313" key="10">
    <source>
        <dbReference type="Proteomes" id="UP000232883"/>
    </source>
</evidence>
<keyword evidence="5 6" id="KW-0472">Membrane</keyword>
<dbReference type="Pfam" id="PF12704">
    <property type="entry name" value="MacB_PCD"/>
    <property type="match status" value="1"/>
</dbReference>
<comment type="subcellular location">
    <subcellularLocation>
        <location evidence="1">Cell membrane</location>
        <topology evidence="1">Multi-pass membrane protein</topology>
    </subcellularLocation>
</comment>
<evidence type="ECO:0000259" key="8">
    <source>
        <dbReference type="Pfam" id="PF12704"/>
    </source>
</evidence>
<evidence type="ECO:0000256" key="5">
    <source>
        <dbReference type="ARBA" id="ARBA00023136"/>
    </source>
</evidence>
<feature type="transmembrane region" description="Helical" evidence="6">
    <location>
        <begin position="337"/>
        <end position="360"/>
    </location>
</feature>
<proteinExistence type="predicted"/>
<name>A0A2K8YWV2_9BACT</name>
<reference evidence="9 10" key="1">
    <citation type="submission" date="2017-11" db="EMBL/GenBank/DDBJ databases">
        <title>Taxonomic description and genome sequences of Spirosoma HA7 sp. nov., isolated from pollen microhabitat of Corylus avellana.</title>
        <authorList>
            <person name="Ambika Manirajan B."/>
            <person name="Suarez C."/>
            <person name="Ratering S."/>
            <person name="Geissler-Plaum R."/>
            <person name="Cardinale M."/>
            <person name="Sylvia S."/>
        </authorList>
    </citation>
    <scope>NUCLEOTIDE SEQUENCE [LARGE SCALE GENOMIC DNA]</scope>
    <source>
        <strain evidence="9 10">HA7</strain>
    </source>
</reference>
<evidence type="ECO:0000256" key="1">
    <source>
        <dbReference type="ARBA" id="ARBA00004651"/>
    </source>
</evidence>
<feature type="domain" description="ABC3 transporter permease C-terminal" evidence="7">
    <location>
        <begin position="292"/>
        <end position="407"/>
    </location>
</feature>
<feature type="transmembrane region" description="Helical" evidence="6">
    <location>
        <begin position="725"/>
        <end position="744"/>
    </location>
</feature>
<evidence type="ECO:0000313" key="9">
    <source>
        <dbReference type="EMBL" id="AUD02115.1"/>
    </source>
</evidence>
<gene>
    <name evidence="9" type="ORF">CWM47_09960</name>
</gene>
<feature type="transmembrane region" description="Helical" evidence="6">
    <location>
        <begin position="286"/>
        <end position="308"/>
    </location>
</feature>
<dbReference type="InterPro" id="IPR003838">
    <property type="entry name" value="ABC3_permease_C"/>
</dbReference>
<keyword evidence="2" id="KW-1003">Cell membrane</keyword>
<dbReference type="RefSeq" id="WP_100987834.1">
    <property type="nucleotide sequence ID" value="NZ_CP025096.1"/>
</dbReference>
<feature type="domain" description="ABC3 transporter permease C-terminal" evidence="7">
    <location>
        <begin position="677"/>
        <end position="784"/>
    </location>
</feature>
<dbReference type="PANTHER" id="PTHR30572">
    <property type="entry name" value="MEMBRANE COMPONENT OF TRANSPORTER-RELATED"/>
    <property type="match status" value="1"/>
</dbReference>
<dbReference type="EMBL" id="CP025096">
    <property type="protein sequence ID" value="AUD02115.1"/>
    <property type="molecule type" value="Genomic_DNA"/>
</dbReference>
<keyword evidence="4 6" id="KW-1133">Transmembrane helix</keyword>
<dbReference type="GO" id="GO:0005886">
    <property type="term" value="C:plasma membrane"/>
    <property type="evidence" value="ECO:0007669"/>
    <property type="project" value="UniProtKB-SubCell"/>
</dbReference>
<dbReference type="AlphaFoldDB" id="A0A2K8YWV2"/>
<sequence>MLRNYLKTAWRSLRYQRRYTTLNVLGLTIGMTGGLLIFLFVRHHLSTDRHQAKFDRIYRIVYDQHLPDGSVEYAAEAPWPMANALRSSLASGQQAAFLSMNRELTLSLNVPGQGVKQFLMHAGSAFVEPEWFNVFDYRWLTGNPKTALSQPNTIVFTQSWASRYFGSSNPIGQRVRLNDKVDVTVTGVLADPTGVTDLDLGIFISAATLPTLKPEYNVDDWSVLNSTDRVFVVFTDARSLSGLQTTLARITTQNYGLKPMVNFQAQPLADVHFDVKRRGGVIRSSMLWSLAVVGLLLVFTACINFINLATAQALRRGKEVGVRKTLGSSQRQLATQFLIETGIITLGSLLLAGLLTALLLPLFSSWTKTPVHVYLDAQTSLFLMALISSVILLAGGYPALVLSRLKPILALRGKLTAQAVGGLSLRQLLVGVQFVIGQLLLIGAIIVTAQMHYIQQADIGFQKENIVLVNLPTGQPSTQQAFKNELRNYPTVKEVSIGFLPPSTPGMYGGPFKFGNRAQEEKFPIRERFADADYLNTYGLTLIAGRNLTPSDTIKEYVVNEALVRKLGIRDPQRIIGQTMQYYMSGVALPIVGVVKDFHLQSLHEAVQPCFIAARADLYRQAGIRLAGQDVPQSLRQIEQSWQKFYPNQVFDPTFLDGTLAQYYEMETLISRLVDTASLVAILIGCLGLYGLVTFVVIQRTKEIGVRKVLGASVTSLVALLAKDFLKLVLVAFVIAVPLGWYLMNQWLQGFAYKTRVEWWYFGLAGLAMLGVALVTVSFHSIKAALVNPVQSLKSE</sequence>
<keyword evidence="3 6" id="KW-0812">Transmembrane</keyword>
<evidence type="ECO:0000256" key="2">
    <source>
        <dbReference type="ARBA" id="ARBA00022475"/>
    </source>
</evidence>
<dbReference type="Pfam" id="PF02687">
    <property type="entry name" value="FtsX"/>
    <property type="match status" value="2"/>
</dbReference>
<dbReference type="InterPro" id="IPR050250">
    <property type="entry name" value="Macrolide_Exporter_MacB"/>
</dbReference>
<dbReference type="OrthoDB" id="5933722at2"/>
<feature type="transmembrane region" description="Helical" evidence="6">
    <location>
        <begin position="677"/>
        <end position="698"/>
    </location>
</feature>
<evidence type="ECO:0008006" key="11">
    <source>
        <dbReference type="Google" id="ProtNLM"/>
    </source>
</evidence>
<organism evidence="9 10">
    <name type="scientific">Spirosoma pollinicola</name>
    <dbReference type="NCBI Taxonomy" id="2057025"/>
    <lineage>
        <taxon>Bacteria</taxon>
        <taxon>Pseudomonadati</taxon>
        <taxon>Bacteroidota</taxon>
        <taxon>Cytophagia</taxon>
        <taxon>Cytophagales</taxon>
        <taxon>Cytophagaceae</taxon>
        <taxon>Spirosoma</taxon>
    </lineage>
</organism>
<dbReference type="InterPro" id="IPR025857">
    <property type="entry name" value="MacB_PCD"/>
</dbReference>
<feature type="transmembrane region" description="Helical" evidence="6">
    <location>
        <begin position="380"/>
        <end position="402"/>
    </location>
</feature>
<dbReference type="Proteomes" id="UP000232883">
    <property type="component" value="Chromosome"/>
</dbReference>